<dbReference type="SUPFAM" id="SSF109854">
    <property type="entry name" value="DinB/YfiT-like putative metalloenzymes"/>
    <property type="match status" value="1"/>
</dbReference>
<protein>
    <submittedName>
        <fullName evidence="1">Mini-circle protein</fullName>
    </submittedName>
</protein>
<keyword evidence="2" id="KW-1185">Reference proteome</keyword>
<dbReference type="Pfam" id="PF04978">
    <property type="entry name" value="MST"/>
    <property type="match status" value="1"/>
</dbReference>
<dbReference type="InterPro" id="IPR034660">
    <property type="entry name" value="DinB/YfiT-like"/>
</dbReference>
<dbReference type="OrthoDB" id="4548523at2"/>
<dbReference type="AlphaFoldDB" id="A0A317CZ92"/>
<evidence type="ECO:0000313" key="2">
    <source>
        <dbReference type="Proteomes" id="UP000245410"/>
    </source>
</evidence>
<dbReference type="RefSeq" id="WP_109819992.1">
    <property type="nucleotide sequence ID" value="NZ_QGKR01000298.1"/>
</dbReference>
<comment type="caution">
    <text evidence="1">The sequence shown here is derived from an EMBL/GenBank/DDBJ whole genome shotgun (WGS) entry which is preliminary data.</text>
</comment>
<dbReference type="Gene3D" id="1.20.120.450">
    <property type="entry name" value="dinb family like domain"/>
    <property type="match status" value="1"/>
</dbReference>
<dbReference type="InterPro" id="IPR007061">
    <property type="entry name" value="MST-like"/>
</dbReference>
<dbReference type="EMBL" id="QGKR01000298">
    <property type="protein sequence ID" value="PWR05653.1"/>
    <property type="molecule type" value="Genomic_DNA"/>
</dbReference>
<proteinExistence type="predicted"/>
<accession>A0A317CZ92</accession>
<dbReference type="Proteomes" id="UP000245410">
    <property type="component" value="Unassembled WGS sequence"/>
</dbReference>
<name>A0A317CZ92_9ACTN</name>
<organism evidence="1 2">
    <name type="scientific">Micromonospora acroterricola</name>
    <dbReference type="NCBI Taxonomy" id="2202421"/>
    <lineage>
        <taxon>Bacteria</taxon>
        <taxon>Bacillati</taxon>
        <taxon>Actinomycetota</taxon>
        <taxon>Actinomycetes</taxon>
        <taxon>Micromonosporales</taxon>
        <taxon>Micromonosporaceae</taxon>
        <taxon>Micromonospora</taxon>
    </lineage>
</organism>
<sequence length="183" mass="19917">MTTADEHGHPEPPIAGDETATLLGSLDRQRATLAWKTGGLDAAGLRATLGRSSITLGGLLKHLALVEDLYFSLKLAGRSPGPPWDTNDWDANPGWDWRSAAQDTPEQLYTLWREAVARSRATVAELLADAGPEQLARGDWPDGQVPSLRRILVDLIEEYARHVGHADLIRESVDGLTGEDPPR</sequence>
<gene>
    <name evidence="1" type="ORF">DKT68_25880</name>
</gene>
<evidence type="ECO:0000313" key="1">
    <source>
        <dbReference type="EMBL" id="PWR05653.1"/>
    </source>
</evidence>
<reference evidence="1 2" key="1">
    <citation type="submission" date="2018-05" db="EMBL/GenBank/DDBJ databases">
        <title>Micromonospora atacamensis sp. nov., a novel actinobacteria isolated from high altitude Atacama Desert soil.</title>
        <authorList>
            <person name="Carro L."/>
            <person name="Golinska P."/>
            <person name="Klenk H.-P."/>
            <person name="Goodfellow M."/>
        </authorList>
    </citation>
    <scope>NUCLEOTIDE SEQUENCE [LARGE SCALE GENOMIC DNA]</scope>
    <source>
        <strain evidence="1 2">5R2A7</strain>
    </source>
</reference>